<feature type="domain" description="DUF4367" evidence="2">
    <location>
        <begin position="149"/>
        <end position="251"/>
    </location>
</feature>
<reference evidence="3" key="1">
    <citation type="submission" date="2019-08" db="EMBL/GenBank/DDBJ databases">
        <authorList>
            <person name="Kucharzyk K."/>
            <person name="Murdoch R.W."/>
            <person name="Higgins S."/>
            <person name="Loffler F."/>
        </authorList>
    </citation>
    <scope>NUCLEOTIDE SEQUENCE</scope>
</reference>
<dbReference type="Pfam" id="PF14285">
    <property type="entry name" value="DUF4367"/>
    <property type="match status" value="1"/>
</dbReference>
<evidence type="ECO:0000256" key="1">
    <source>
        <dbReference type="SAM" id="Phobius"/>
    </source>
</evidence>
<feature type="transmembrane region" description="Helical" evidence="1">
    <location>
        <begin position="88"/>
        <end position="106"/>
    </location>
</feature>
<comment type="caution">
    <text evidence="3">The sequence shown here is derived from an EMBL/GenBank/DDBJ whole genome shotgun (WGS) entry which is preliminary data.</text>
</comment>
<gene>
    <name evidence="3" type="ORF">SDC9_72062</name>
</gene>
<organism evidence="3">
    <name type="scientific">bioreactor metagenome</name>
    <dbReference type="NCBI Taxonomy" id="1076179"/>
    <lineage>
        <taxon>unclassified sequences</taxon>
        <taxon>metagenomes</taxon>
        <taxon>ecological metagenomes</taxon>
    </lineage>
</organism>
<dbReference type="InterPro" id="IPR025377">
    <property type="entry name" value="DUF4367"/>
</dbReference>
<evidence type="ECO:0000259" key="2">
    <source>
        <dbReference type="Pfam" id="PF14285"/>
    </source>
</evidence>
<dbReference type="EMBL" id="VSSQ01004526">
    <property type="protein sequence ID" value="MPM25566.1"/>
    <property type="molecule type" value="Genomic_DNA"/>
</dbReference>
<protein>
    <recommendedName>
        <fullName evidence="2">DUF4367 domain-containing protein</fullName>
    </recommendedName>
</protein>
<keyword evidence="1" id="KW-0812">Transmembrane</keyword>
<keyword evidence="1" id="KW-0472">Membrane</keyword>
<evidence type="ECO:0000313" key="3">
    <source>
        <dbReference type="EMBL" id="MPM25566.1"/>
    </source>
</evidence>
<accession>A0A644YAH6</accession>
<sequence length="255" mass="28146">MPGNADMLRIKLYGEYEESLFRLVMHDAAEREGRRLLAENERLKQACDPLFTCTDESVKHFESQLQSRLKKDKHQAYKQRFLKAATRLVAAVLAVTATFSLAMVSVEAFRVRVMNLLIDVQEKYTSFQLSDDGSETGGSDAPEVPASGYCPGYIPDGYELADSQVLDSFTHIIYKNAADETLVFGAFSSSTNLAVDSENASRNEPIEINGNPGTLIVKEPMAAVVWQMDGKLFLVQGSLTAEEAVKIAESVAFTE</sequence>
<keyword evidence="1" id="KW-1133">Transmembrane helix</keyword>
<name>A0A644YAH6_9ZZZZ</name>
<dbReference type="AlphaFoldDB" id="A0A644YAH6"/>
<proteinExistence type="predicted"/>